<protein>
    <submittedName>
        <fullName evidence="4">Class C sortase</fullName>
    </submittedName>
</protein>
<name>A0A413UBL7_9FIRM</name>
<dbReference type="NCBIfam" id="NF033745">
    <property type="entry name" value="class_C_sortase"/>
    <property type="match status" value="1"/>
</dbReference>
<sequence length="302" mass="34148">MKWLGWQYCHLPFLEVLILNSIIKAIKETSWTVRILVIIGIGLCSIPFVSSIHSGIQQNNMISTYESEVKHTDKAKINEQIQKAHNYNDMLFQTMGASVGDINTDILSDESYENILNLSDNGIMGSIEIPKIGVDLPIYHGTSDDVLSNGVGHLQNSSFPVGGENTRTVLTGHRGLPNAKLFTRLDELKKDDLFYIHVGNKTLAYQIYKIEIVKKEEAPDVLGIEEGKDLATLLTCTPYGINTQRLILTGKRVPYSEKKKEAIEPEMMSWRELLFTALPFLIVIMLIVRFILNKRKERKLKS</sequence>
<organism evidence="4 5">
    <name type="scientific">Holdemanella biformis</name>
    <dbReference type="NCBI Taxonomy" id="1735"/>
    <lineage>
        <taxon>Bacteria</taxon>
        <taxon>Bacillati</taxon>
        <taxon>Bacillota</taxon>
        <taxon>Erysipelotrichia</taxon>
        <taxon>Erysipelotrichales</taxon>
        <taxon>Erysipelotrichaceae</taxon>
        <taxon>Holdemanella</taxon>
    </lineage>
</organism>
<evidence type="ECO:0000256" key="3">
    <source>
        <dbReference type="SAM" id="Phobius"/>
    </source>
</evidence>
<evidence type="ECO:0000313" key="5">
    <source>
        <dbReference type="Proteomes" id="UP000285288"/>
    </source>
</evidence>
<comment type="caution">
    <text evidence="4">The sequence shown here is derived from an EMBL/GenBank/DDBJ whole genome shotgun (WGS) entry which is preliminary data.</text>
</comment>
<evidence type="ECO:0000313" key="4">
    <source>
        <dbReference type="EMBL" id="RHB03682.1"/>
    </source>
</evidence>
<dbReference type="InterPro" id="IPR042002">
    <property type="entry name" value="Sortase_C"/>
</dbReference>
<keyword evidence="3" id="KW-1133">Transmembrane helix</keyword>
<keyword evidence="3" id="KW-0812">Transmembrane</keyword>
<gene>
    <name evidence="4" type="ORF">DW907_08280</name>
</gene>
<keyword evidence="3" id="KW-0472">Membrane</keyword>
<feature type="transmembrane region" description="Helical" evidence="3">
    <location>
        <begin position="35"/>
        <end position="56"/>
    </location>
</feature>
<dbReference type="Gene3D" id="2.40.260.10">
    <property type="entry name" value="Sortase"/>
    <property type="match status" value="1"/>
</dbReference>
<dbReference type="Proteomes" id="UP000285288">
    <property type="component" value="Unassembled WGS sequence"/>
</dbReference>
<feature type="active site" description="Proton donor/acceptor" evidence="2">
    <location>
        <position position="173"/>
    </location>
</feature>
<accession>A0A413UBL7</accession>
<evidence type="ECO:0000256" key="1">
    <source>
        <dbReference type="ARBA" id="ARBA00022801"/>
    </source>
</evidence>
<dbReference type="Pfam" id="PF04203">
    <property type="entry name" value="Sortase"/>
    <property type="match status" value="1"/>
</dbReference>
<dbReference type="EMBL" id="QSGD01000033">
    <property type="protein sequence ID" value="RHB03682.1"/>
    <property type="molecule type" value="Genomic_DNA"/>
</dbReference>
<feature type="active site" description="Acyl-thioester intermediate" evidence="2">
    <location>
        <position position="236"/>
    </location>
</feature>
<evidence type="ECO:0000256" key="2">
    <source>
        <dbReference type="PIRSR" id="PIRSR605754-1"/>
    </source>
</evidence>
<feature type="transmembrane region" description="Helical" evidence="3">
    <location>
        <begin position="273"/>
        <end position="292"/>
    </location>
</feature>
<dbReference type="InterPro" id="IPR023365">
    <property type="entry name" value="Sortase_dom-sf"/>
</dbReference>
<dbReference type="CDD" id="cd05827">
    <property type="entry name" value="Sortase_C"/>
    <property type="match status" value="1"/>
</dbReference>
<proteinExistence type="predicted"/>
<feature type="transmembrane region" description="Helical" evidence="3">
    <location>
        <begin position="6"/>
        <end position="23"/>
    </location>
</feature>
<dbReference type="AlphaFoldDB" id="A0A413UBL7"/>
<dbReference type="InterPro" id="IPR005754">
    <property type="entry name" value="Sortase"/>
</dbReference>
<reference evidence="4 5" key="1">
    <citation type="submission" date="2018-08" db="EMBL/GenBank/DDBJ databases">
        <title>A genome reference for cultivated species of the human gut microbiota.</title>
        <authorList>
            <person name="Zou Y."/>
            <person name="Xue W."/>
            <person name="Luo G."/>
        </authorList>
    </citation>
    <scope>NUCLEOTIDE SEQUENCE [LARGE SCALE GENOMIC DNA]</scope>
    <source>
        <strain evidence="4 5">AM42-13AC</strain>
    </source>
</reference>
<dbReference type="GO" id="GO:0016787">
    <property type="term" value="F:hydrolase activity"/>
    <property type="evidence" value="ECO:0007669"/>
    <property type="project" value="UniProtKB-KW"/>
</dbReference>
<keyword evidence="1" id="KW-0378">Hydrolase</keyword>
<dbReference type="SUPFAM" id="SSF63817">
    <property type="entry name" value="Sortase"/>
    <property type="match status" value="1"/>
</dbReference>
<dbReference type="NCBIfam" id="TIGR01076">
    <property type="entry name" value="sortase_fam"/>
    <property type="match status" value="1"/>
</dbReference>